<gene>
    <name evidence="12" type="ORF">NMOB1V02_LOCUS1906</name>
</gene>
<dbReference type="PANTHER" id="PTHR12270:SF25">
    <property type="entry name" value="GLYCOSYLTRANSFERASE-LIKE PROTEIN LARGE"/>
    <property type="match status" value="1"/>
</dbReference>
<evidence type="ECO:0000256" key="4">
    <source>
        <dbReference type="ARBA" id="ARBA00022692"/>
    </source>
</evidence>
<dbReference type="FunFam" id="3.90.550.10:FF:000229">
    <property type="entry name" value="Glycosyltransferase-like protein LARGE"/>
    <property type="match status" value="1"/>
</dbReference>
<dbReference type="AlphaFoldDB" id="A0A7R9BF32"/>
<keyword evidence="5" id="KW-0735">Signal-anchor</keyword>
<evidence type="ECO:0000256" key="8">
    <source>
        <dbReference type="ARBA" id="ARBA00023136"/>
    </source>
</evidence>
<dbReference type="Proteomes" id="UP000678499">
    <property type="component" value="Unassembled WGS sequence"/>
</dbReference>
<proteinExistence type="predicted"/>
<dbReference type="CDD" id="cd06431">
    <property type="entry name" value="GT8_LARGE_C"/>
    <property type="match status" value="1"/>
</dbReference>
<dbReference type="SUPFAM" id="SSF53448">
    <property type="entry name" value="Nucleotide-diphospho-sugar transferases"/>
    <property type="match status" value="2"/>
</dbReference>
<dbReference type="GO" id="GO:0015020">
    <property type="term" value="F:glucuronosyltransferase activity"/>
    <property type="evidence" value="ECO:0007669"/>
    <property type="project" value="TreeGrafter"/>
</dbReference>
<dbReference type="GO" id="GO:0000139">
    <property type="term" value="C:Golgi membrane"/>
    <property type="evidence" value="ECO:0007669"/>
    <property type="project" value="UniProtKB-SubCell"/>
</dbReference>
<dbReference type="FunFam" id="3.90.550.10:FF:000016">
    <property type="entry name" value="LARGE xylosyl- and glucuronyltransferase 2"/>
    <property type="match status" value="1"/>
</dbReference>
<evidence type="ECO:0000313" key="13">
    <source>
        <dbReference type="Proteomes" id="UP000678499"/>
    </source>
</evidence>
<protein>
    <recommendedName>
        <fullName evidence="14">LARGE-2</fullName>
    </recommendedName>
</protein>
<comment type="subcellular location">
    <subcellularLocation>
        <location evidence="1">Golgi apparatus membrane</location>
        <topology evidence="1">Single-pass type II membrane protein</topology>
    </subcellularLocation>
</comment>
<dbReference type="EMBL" id="OA882236">
    <property type="protein sequence ID" value="CAD7274048.1"/>
    <property type="molecule type" value="Genomic_DNA"/>
</dbReference>
<keyword evidence="4" id="KW-0812">Transmembrane</keyword>
<keyword evidence="13" id="KW-1185">Reference proteome</keyword>
<evidence type="ECO:0000256" key="3">
    <source>
        <dbReference type="ARBA" id="ARBA00022679"/>
    </source>
</evidence>
<evidence type="ECO:0000313" key="12">
    <source>
        <dbReference type="EMBL" id="CAD7274048.1"/>
    </source>
</evidence>
<name>A0A7R9BF32_9CRUS</name>
<dbReference type="GO" id="GO:0042285">
    <property type="term" value="F:xylosyltransferase activity"/>
    <property type="evidence" value="ECO:0007669"/>
    <property type="project" value="UniProtKB-ARBA"/>
</dbReference>
<feature type="coiled-coil region" evidence="10">
    <location>
        <begin position="36"/>
        <end position="63"/>
    </location>
</feature>
<dbReference type="GO" id="GO:0035269">
    <property type="term" value="P:protein O-linked glycosylation via mannose"/>
    <property type="evidence" value="ECO:0007669"/>
    <property type="project" value="TreeGrafter"/>
</dbReference>
<keyword evidence="7" id="KW-0333">Golgi apparatus</keyword>
<keyword evidence="2" id="KW-0328">Glycosyltransferase</keyword>
<evidence type="ECO:0000256" key="2">
    <source>
        <dbReference type="ARBA" id="ARBA00022676"/>
    </source>
</evidence>
<dbReference type="EMBL" id="CAJPEX010000199">
    <property type="protein sequence ID" value="CAG0914200.1"/>
    <property type="molecule type" value="Genomic_DNA"/>
</dbReference>
<dbReference type="Gene3D" id="3.90.550.10">
    <property type="entry name" value="Spore Coat Polysaccharide Biosynthesis Protein SpsA, Chain A"/>
    <property type="match status" value="2"/>
</dbReference>
<dbReference type="PANTHER" id="PTHR12270">
    <property type="entry name" value="GLYCOSYLTRANSFERASE-RELATED"/>
    <property type="match status" value="1"/>
</dbReference>
<evidence type="ECO:0008006" key="14">
    <source>
        <dbReference type="Google" id="ProtNLM"/>
    </source>
</evidence>
<dbReference type="OrthoDB" id="411524at2759"/>
<evidence type="ECO:0000256" key="6">
    <source>
        <dbReference type="ARBA" id="ARBA00022989"/>
    </source>
</evidence>
<keyword evidence="11" id="KW-0732">Signal</keyword>
<reference evidence="12" key="1">
    <citation type="submission" date="2020-11" db="EMBL/GenBank/DDBJ databases">
        <authorList>
            <person name="Tran Van P."/>
        </authorList>
    </citation>
    <scope>NUCLEOTIDE SEQUENCE</scope>
</reference>
<keyword evidence="6" id="KW-1133">Transmembrane helix</keyword>
<keyword evidence="9" id="KW-0325">Glycoprotein</keyword>
<keyword evidence="10" id="KW-0175">Coiled coil</keyword>
<evidence type="ECO:0000256" key="9">
    <source>
        <dbReference type="ARBA" id="ARBA00023180"/>
    </source>
</evidence>
<feature type="signal peptide" evidence="11">
    <location>
        <begin position="1"/>
        <end position="20"/>
    </location>
</feature>
<dbReference type="InterPro" id="IPR029044">
    <property type="entry name" value="Nucleotide-diphossugar_trans"/>
</dbReference>
<accession>A0A7R9BF32</accession>
<dbReference type="Pfam" id="PF01501">
    <property type="entry name" value="Glyco_transf_8"/>
    <property type="match status" value="1"/>
</dbReference>
<evidence type="ECO:0000256" key="5">
    <source>
        <dbReference type="ARBA" id="ARBA00022968"/>
    </source>
</evidence>
<keyword evidence="8" id="KW-0472">Membrane</keyword>
<sequence>MIFVGLCSSCLLLGFYLYSADDYSQTDNLLGFSRREARLAERVREVEEQNLILRRQLSISQNQLISLISDAQKNNQKDYAESNNTIALVSSSVKLRKTGQPPCREDLKVPKCQTLHISIVCAGYNATRSVVTLIKSVLFFRKHPLHFHLVSDPVAQTILAKLFATWAIPRVEVSFYNSEKLQNEVAWIPNKHYSGVYGLLKLTLPKALPGSIERIIVLDTDITVATDIAELWALFRSFGPKQAIGLVENQSDWYLGKLWKNHRPWPALGRGFNTGVMLMDLRKLRELEWSQLWRMIAEKDLTTLLATSLADQDIINAVIKQHPFLVHPLPCQWNVQLSENTLSELCYLEVTDLKAIHWNSPKKLKVKNKHGEYFRNHYLTFLEYDGNLLRRELVNCDPIGNGENEIPTEVQELGDDEACVDFRRARRITYRTHLYFLEYEYHKSEANFDVTLVAQLSMDRLQMVESLLQQYDGPISLTLYLSDSEAQQFVAFVQSSEVLSSRRNVAYHVVYKDGTYYPVNYLRNVGLEHVDTEYVFLSDIDFLPLESLHAVLRKAVRFIDWDASKKALVVPAFETQRYRITLPRTKAELLTSLDMGVIFTFRYHVWAQGHAPTNYAKWRTATTPYEISWEKDFEPYVVVRLEDVPLFDTRFVGFGWNKVAHSMEMAAQGFQFIVLPNAFVVHMPHAPSLDIAKFRNSKQYQRCLSALKRDFVTELNVKYGKGFPSD</sequence>
<evidence type="ECO:0000256" key="10">
    <source>
        <dbReference type="SAM" id="Coils"/>
    </source>
</evidence>
<keyword evidence="3" id="KW-0808">Transferase</keyword>
<organism evidence="12">
    <name type="scientific">Notodromas monacha</name>
    <dbReference type="NCBI Taxonomy" id="399045"/>
    <lineage>
        <taxon>Eukaryota</taxon>
        <taxon>Metazoa</taxon>
        <taxon>Ecdysozoa</taxon>
        <taxon>Arthropoda</taxon>
        <taxon>Crustacea</taxon>
        <taxon>Oligostraca</taxon>
        <taxon>Ostracoda</taxon>
        <taxon>Podocopa</taxon>
        <taxon>Podocopida</taxon>
        <taxon>Cypridocopina</taxon>
        <taxon>Cypridoidea</taxon>
        <taxon>Cyprididae</taxon>
        <taxon>Notodromas</taxon>
    </lineage>
</organism>
<feature type="chain" id="PRO_5036402909" description="LARGE-2" evidence="11">
    <location>
        <begin position="21"/>
        <end position="726"/>
    </location>
</feature>
<dbReference type="Pfam" id="PF13896">
    <property type="entry name" value="Glyco_transf_49"/>
    <property type="match status" value="2"/>
</dbReference>
<dbReference type="InterPro" id="IPR002495">
    <property type="entry name" value="Glyco_trans_8"/>
</dbReference>
<evidence type="ECO:0000256" key="11">
    <source>
        <dbReference type="SAM" id="SignalP"/>
    </source>
</evidence>
<evidence type="ECO:0000256" key="7">
    <source>
        <dbReference type="ARBA" id="ARBA00023034"/>
    </source>
</evidence>
<dbReference type="InterPro" id="IPR051292">
    <property type="entry name" value="Xyl/GlcA_transferase"/>
</dbReference>
<evidence type="ECO:0000256" key="1">
    <source>
        <dbReference type="ARBA" id="ARBA00004323"/>
    </source>
</evidence>